<dbReference type="Proteomes" id="UP000054558">
    <property type="component" value="Unassembled WGS sequence"/>
</dbReference>
<organism evidence="2 3">
    <name type="scientific">Klebsormidium nitens</name>
    <name type="common">Green alga</name>
    <name type="synonym">Ulothrix nitens</name>
    <dbReference type="NCBI Taxonomy" id="105231"/>
    <lineage>
        <taxon>Eukaryota</taxon>
        <taxon>Viridiplantae</taxon>
        <taxon>Streptophyta</taxon>
        <taxon>Klebsormidiophyceae</taxon>
        <taxon>Klebsormidiales</taxon>
        <taxon>Klebsormidiaceae</taxon>
        <taxon>Klebsormidium</taxon>
    </lineage>
</organism>
<feature type="region of interest" description="Disordered" evidence="1">
    <location>
        <begin position="151"/>
        <end position="195"/>
    </location>
</feature>
<feature type="compositionally biased region" description="Basic and acidic residues" evidence="1">
    <location>
        <begin position="631"/>
        <end position="645"/>
    </location>
</feature>
<feature type="compositionally biased region" description="Low complexity" evidence="1">
    <location>
        <begin position="9"/>
        <end position="20"/>
    </location>
</feature>
<feature type="region of interest" description="Disordered" evidence="1">
    <location>
        <begin position="593"/>
        <end position="672"/>
    </location>
</feature>
<feature type="region of interest" description="Disordered" evidence="1">
    <location>
        <begin position="1"/>
        <end position="42"/>
    </location>
</feature>
<proteinExistence type="predicted"/>
<evidence type="ECO:0000256" key="1">
    <source>
        <dbReference type="SAM" id="MobiDB-lite"/>
    </source>
</evidence>
<feature type="region of interest" description="Disordered" evidence="1">
    <location>
        <begin position="292"/>
        <end position="317"/>
    </location>
</feature>
<feature type="region of interest" description="Disordered" evidence="1">
    <location>
        <begin position="247"/>
        <end position="274"/>
    </location>
</feature>
<feature type="compositionally biased region" description="Low complexity" evidence="1">
    <location>
        <begin position="296"/>
        <end position="311"/>
    </location>
</feature>
<feature type="compositionally biased region" description="Acidic residues" evidence="1">
    <location>
        <begin position="373"/>
        <end position="383"/>
    </location>
</feature>
<gene>
    <name evidence="2" type="ORF">KFL_003070050</name>
</gene>
<feature type="region of interest" description="Disordered" evidence="1">
    <location>
        <begin position="212"/>
        <end position="232"/>
    </location>
</feature>
<name>A0A1Y1IDC5_KLENI</name>
<reference evidence="2 3" key="1">
    <citation type="journal article" date="2014" name="Nat. Commun.">
        <title>Klebsormidium flaccidum genome reveals primary factors for plant terrestrial adaptation.</title>
        <authorList>
            <person name="Hori K."/>
            <person name="Maruyama F."/>
            <person name="Fujisawa T."/>
            <person name="Togashi T."/>
            <person name="Yamamoto N."/>
            <person name="Seo M."/>
            <person name="Sato S."/>
            <person name="Yamada T."/>
            <person name="Mori H."/>
            <person name="Tajima N."/>
            <person name="Moriyama T."/>
            <person name="Ikeuchi M."/>
            <person name="Watanabe M."/>
            <person name="Wada H."/>
            <person name="Kobayashi K."/>
            <person name="Saito M."/>
            <person name="Masuda T."/>
            <person name="Sasaki-Sekimoto Y."/>
            <person name="Mashiguchi K."/>
            <person name="Awai K."/>
            <person name="Shimojima M."/>
            <person name="Masuda S."/>
            <person name="Iwai M."/>
            <person name="Nobusawa T."/>
            <person name="Narise T."/>
            <person name="Kondo S."/>
            <person name="Saito H."/>
            <person name="Sato R."/>
            <person name="Murakawa M."/>
            <person name="Ihara Y."/>
            <person name="Oshima-Yamada Y."/>
            <person name="Ohtaka K."/>
            <person name="Satoh M."/>
            <person name="Sonobe K."/>
            <person name="Ishii M."/>
            <person name="Ohtani R."/>
            <person name="Kanamori-Sato M."/>
            <person name="Honoki R."/>
            <person name="Miyazaki D."/>
            <person name="Mochizuki H."/>
            <person name="Umetsu J."/>
            <person name="Higashi K."/>
            <person name="Shibata D."/>
            <person name="Kamiya Y."/>
            <person name="Sato N."/>
            <person name="Nakamura Y."/>
            <person name="Tabata S."/>
            <person name="Ida S."/>
            <person name="Kurokawa K."/>
            <person name="Ohta H."/>
        </authorList>
    </citation>
    <scope>NUCLEOTIDE SEQUENCE [LARGE SCALE GENOMIC DNA]</scope>
    <source>
        <strain evidence="2 3">NIES-2285</strain>
    </source>
</reference>
<accession>A0A1Y1IDC5</accession>
<evidence type="ECO:0000313" key="2">
    <source>
        <dbReference type="EMBL" id="GAQ86717.1"/>
    </source>
</evidence>
<dbReference type="AlphaFoldDB" id="A0A1Y1IDC5"/>
<dbReference type="EMBL" id="DF237256">
    <property type="protein sequence ID" value="GAQ86717.1"/>
    <property type="molecule type" value="Genomic_DNA"/>
</dbReference>
<sequence length="672" mass="71654">MLDIPPAVPGAAGQAGHAVPLNAPAREAPTKPPASEKKPLLPPGFDFVRLPNGELKLVPQQGLQAQRRRESNAASKLIVNASKEARRLVRGVYKEHRNAVGRRGLVPGGKSGSPQKRSDIALPPILQETSSASTRIAALRALEALGSINLNPTVRHPPQPQVDIGNPWATRPNGAGQGLGQPTKPNPPRRKPSSSSVWRLYGVLPNQAPAGYANGQAAAPPPAKKRKNEAADVTPQVAAIRLALGLTPMPPVMGPTVPITSPEEEEAAPEGTVSELEAQEEAIADMPDMLSEPVSEAPATTPDPAADTGAAEADEADAGAETVGAIHADAAAPPEEEAEGPPQEALADLSPPGEEMELVIEDEGFGILDEDAQPAEAEGEEGEPIAAIAESAPPPPMERDPRLPLEGTYAFSFLADPGAPGTALELPPGVLRREGTLRDRASLKYPKKMQGIAPGANMRRLAVDVTTAPDREFDAKVEVAVKLAKEEASPLTKTVAWAAQQLQVRGAVMMTSVTEHYYHFLGEEFARDDWEALPPAHLMDLIQGRLYPLVAASSFSKKHGYMLHRKLGVQHLYEAMTELRVVERRRNRAAGFPAYVPPNARGATNKRGPKPAGMSAREITEVVGTLGVHPGLEEGARREPQPRQTEEEEEENETTSPRKARTKPASRKTGWL</sequence>
<feature type="region of interest" description="Disordered" evidence="1">
    <location>
        <begin position="373"/>
        <end position="400"/>
    </location>
</feature>
<dbReference type="OMA" id="HHALCSH"/>
<keyword evidence="3" id="KW-1185">Reference proteome</keyword>
<evidence type="ECO:0000313" key="3">
    <source>
        <dbReference type="Proteomes" id="UP000054558"/>
    </source>
</evidence>
<protein>
    <submittedName>
        <fullName evidence="2">Uncharacterized protein</fullName>
    </submittedName>
</protein>